<dbReference type="GO" id="GO:0043190">
    <property type="term" value="C:ATP-binding cassette (ABC) transporter complex"/>
    <property type="evidence" value="ECO:0007669"/>
    <property type="project" value="InterPro"/>
</dbReference>
<evidence type="ECO:0000256" key="2">
    <source>
        <dbReference type="ARBA" id="ARBA00022729"/>
    </source>
</evidence>
<name>A0A1G7ME48_9BACL</name>
<dbReference type="SUPFAM" id="SSF53850">
    <property type="entry name" value="Periplasmic binding protein-like II"/>
    <property type="match status" value="1"/>
</dbReference>
<keyword evidence="2 4" id="KW-0732">Signal</keyword>
<dbReference type="GO" id="GO:0055085">
    <property type="term" value="P:transmembrane transport"/>
    <property type="evidence" value="ECO:0007669"/>
    <property type="project" value="InterPro"/>
</dbReference>
<dbReference type="CDD" id="cd01071">
    <property type="entry name" value="PBP2_PhnD_like"/>
    <property type="match status" value="1"/>
</dbReference>
<dbReference type="PANTHER" id="PTHR35841:SF1">
    <property type="entry name" value="PHOSPHONATES-BINDING PERIPLASMIC PROTEIN"/>
    <property type="match status" value="1"/>
</dbReference>
<protein>
    <submittedName>
        <fullName evidence="6">Phosphonate transport system substrate-binding protein</fullName>
    </submittedName>
</protein>
<dbReference type="InterPro" id="IPR005770">
    <property type="entry name" value="PhnD"/>
</dbReference>
<feature type="chain" id="PRO_5038751254" evidence="4">
    <location>
        <begin position="27"/>
        <end position="336"/>
    </location>
</feature>
<gene>
    <name evidence="6" type="ORF">SAMN04488542_11380</name>
</gene>
<sequence>MRKIAKFMLPLFVSIAVISGCGSNNAASNAANKTDAANASQNQSNSQNTEQNSAENTPAATGYVPEKLTVQFVPSQNADTLEAKAKPLEKLLTDRLGIPVEVSVSTDYNTIIEAMASKKVDVGFLPPTAYVLAKEKGAAEVILQAQRFGVKDETGEPTDELVDFYKAMIIVKKDSDIQKIEDLKGKKIAYQNVTSSAGFVWPAGKLMEAGLDPLKDVQGITVKGHDQGVLAVLNGDVDAAAIFQDARNIVKNDYPTVFDDTRVLTYTEKIPNDTITVRSDMNPEWITKLQDAFISLGTDEEGHKIISEIYSHEGYVKSEDSIFNIVREYGEKVKTE</sequence>
<accession>A0A1G7ME48</accession>
<evidence type="ECO:0000256" key="1">
    <source>
        <dbReference type="ARBA" id="ARBA00007162"/>
    </source>
</evidence>
<feature type="signal peptide" evidence="4">
    <location>
        <begin position="1"/>
        <end position="26"/>
    </location>
</feature>
<organism evidence="6 7">
    <name type="scientific">Fontibacillus panacisegetis</name>
    <dbReference type="NCBI Taxonomy" id="670482"/>
    <lineage>
        <taxon>Bacteria</taxon>
        <taxon>Bacillati</taxon>
        <taxon>Bacillota</taxon>
        <taxon>Bacilli</taxon>
        <taxon>Bacillales</taxon>
        <taxon>Paenibacillaceae</taxon>
        <taxon>Fontibacillus</taxon>
    </lineage>
</organism>
<dbReference type="Proteomes" id="UP000198972">
    <property type="component" value="Unassembled WGS sequence"/>
</dbReference>
<evidence type="ECO:0000313" key="7">
    <source>
        <dbReference type="Proteomes" id="UP000198972"/>
    </source>
</evidence>
<evidence type="ECO:0000313" key="6">
    <source>
        <dbReference type="EMBL" id="SDF59951.1"/>
    </source>
</evidence>
<dbReference type="RefSeq" id="WP_091230670.1">
    <property type="nucleotide sequence ID" value="NZ_FNBG01000013.1"/>
</dbReference>
<reference evidence="6 7" key="1">
    <citation type="submission" date="2016-10" db="EMBL/GenBank/DDBJ databases">
        <authorList>
            <person name="de Groot N.N."/>
        </authorList>
    </citation>
    <scope>NUCLEOTIDE SEQUENCE [LARGE SCALE GENOMIC DNA]</scope>
    <source>
        <strain evidence="6 7">DSM 28129</strain>
    </source>
</reference>
<dbReference type="Pfam" id="PF12974">
    <property type="entry name" value="Phosphonate-bd"/>
    <property type="match status" value="1"/>
</dbReference>
<evidence type="ECO:0000259" key="5">
    <source>
        <dbReference type="SMART" id="SM00062"/>
    </source>
</evidence>
<dbReference type="PANTHER" id="PTHR35841">
    <property type="entry name" value="PHOSPHONATES-BINDING PERIPLASMIC PROTEIN"/>
    <property type="match status" value="1"/>
</dbReference>
<dbReference type="NCBIfam" id="TIGR01098">
    <property type="entry name" value="3A0109s03R"/>
    <property type="match status" value="1"/>
</dbReference>
<dbReference type="AlphaFoldDB" id="A0A1G7ME48"/>
<dbReference type="STRING" id="670482.SAMN04488542_11380"/>
<keyword evidence="7" id="KW-1185">Reference proteome</keyword>
<dbReference type="Gene3D" id="3.40.190.10">
    <property type="entry name" value="Periplasmic binding protein-like II"/>
    <property type="match status" value="2"/>
</dbReference>
<dbReference type="SMART" id="SM00062">
    <property type="entry name" value="PBPb"/>
    <property type="match status" value="1"/>
</dbReference>
<feature type="compositionally biased region" description="Low complexity" evidence="3">
    <location>
        <begin position="32"/>
        <end position="56"/>
    </location>
</feature>
<evidence type="ECO:0000256" key="4">
    <source>
        <dbReference type="SAM" id="SignalP"/>
    </source>
</evidence>
<dbReference type="PROSITE" id="PS51257">
    <property type="entry name" value="PROKAR_LIPOPROTEIN"/>
    <property type="match status" value="1"/>
</dbReference>
<feature type="region of interest" description="Disordered" evidence="3">
    <location>
        <begin position="32"/>
        <end position="59"/>
    </location>
</feature>
<evidence type="ECO:0000256" key="3">
    <source>
        <dbReference type="SAM" id="MobiDB-lite"/>
    </source>
</evidence>
<dbReference type="InterPro" id="IPR001638">
    <property type="entry name" value="Solute-binding_3/MltF_N"/>
</dbReference>
<feature type="domain" description="Solute-binding protein family 3/N-terminal" evidence="5">
    <location>
        <begin position="67"/>
        <end position="313"/>
    </location>
</feature>
<dbReference type="EMBL" id="FNBG01000013">
    <property type="protein sequence ID" value="SDF59951.1"/>
    <property type="molecule type" value="Genomic_DNA"/>
</dbReference>
<comment type="similarity">
    <text evidence="1">Belongs to the phosphate/phosphite/phosphonate binding protein family.</text>
</comment>
<proteinExistence type="inferred from homology"/>